<organism evidence="2 3">
    <name type="scientific">Leeuwenhoekiella nanhaiensis</name>
    <dbReference type="NCBI Taxonomy" id="1655491"/>
    <lineage>
        <taxon>Bacteria</taxon>
        <taxon>Pseudomonadati</taxon>
        <taxon>Bacteroidota</taxon>
        <taxon>Flavobacteriia</taxon>
        <taxon>Flavobacteriales</taxon>
        <taxon>Flavobacteriaceae</taxon>
        <taxon>Leeuwenhoekiella</taxon>
    </lineage>
</organism>
<feature type="chain" id="PRO_5013901444" description="TonB-dependent receptor plug domain-containing protein" evidence="1">
    <location>
        <begin position="20"/>
        <end position="171"/>
    </location>
</feature>
<evidence type="ECO:0000256" key="1">
    <source>
        <dbReference type="SAM" id="SignalP"/>
    </source>
</evidence>
<comment type="caution">
    <text evidence="2">The sequence shown here is derived from an EMBL/GenBank/DDBJ whole genome shotgun (WGS) entry which is preliminary data.</text>
</comment>
<reference evidence="2 3" key="1">
    <citation type="submission" date="2017-08" db="EMBL/GenBank/DDBJ databases">
        <title>The whole genome shortgun sequences of strain Leeuwenhoekiella nanhaiensis G18 from the South China Sea.</title>
        <authorList>
            <person name="Liu Q."/>
        </authorList>
    </citation>
    <scope>NUCLEOTIDE SEQUENCE [LARGE SCALE GENOMIC DNA]</scope>
    <source>
        <strain evidence="2 3">G18</strain>
    </source>
</reference>
<accession>A0A2G1VNA5</accession>
<protein>
    <recommendedName>
        <fullName evidence="4">TonB-dependent receptor plug domain-containing protein</fullName>
    </recommendedName>
</protein>
<feature type="signal peptide" evidence="1">
    <location>
        <begin position="1"/>
        <end position="19"/>
    </location>
</feature>
<evidence type="ECO:0000313" key="2">
    <source>
        <dbReference type="EMBL" id="PHQ28248.1"/>
    </source>
</evidence>
<dbReference type="RefSeq" id="WP_099647303.1">
    <property type="nucleotide sequence ID" value="NZ_KZ319298.1"/>
</dbReference>
<dbReference type="AlphaFoldDB" id="A0A2G1VNA5"/>
<evidence type="ECO:0008006" key="4">
    <source>
        <dbReference type="Google" id="ProtNLM"/>
    </source>
</evidence>
<gene>
    <name evidence="2" type="ORF">CJ305_15960</name>
</gene>
<keyword evidence="3" id="KW-1185">Reference proteome</keyword>
<dbReference type="OrthoDB" id="1448776at2"/>
<name>A0A2G1VNA5_9FLAO</name>
<evidence type="ECO:0000313" key="3">
    <source>
        <dbReference type="Proteomes" id="UP000229433"/>
    </source>
</evidence>
<proteinExistence type="predicted"/>
<dbReference type="EMBL" id="NQXA01000017">
    <property type="protein sequence ID" value="PHQ28248.1"/>
    <property type="molecule type" value="Genomic_DNA"/>
</dbReference>
<dbReference type="Proteomes" id="UP000229433">
    <property type="component" value="Unassembled WGS sequence"/>
</dbReference>
<sequence>MQKLTLFLLLALSFSKLSAQSENEKEYLTKEDNAAWIESFKNLDTKELQLKAIREKIYSDSIYIAPRPGISHTGLSDESKKSLKARQESLPQVTSDCKILMVLNSENIQTEIDLKKNPESIALVEKLIPQNIEGIQILEGTEAMAIFGARTRGCAVLLLQAASDKLSLPEN</sequence>
<keyword evidence="1" id="KW-0732">Signal</keyword>